<dbReference type="PANTHER" id="PTHR42663:SF6">
    <property type="entry name" value="HYDROLASE C777.06C-RELATED"/>
    <property type="match status" value="1"/>
</dbReference>
<evidence type="ECO:0000313" key="3">
    <source>
        <dbReference type="Proteomes" id="UP000295678"/>
    </source>
</evidence>
<accession>A0A4V2UZS4</accession>
<dbReference type="CDD" id="cd16279">
    <property type="entry name" value="metallo-hydrolase-like_MBL-fold"/>
    <property type="match status" value="1"/>
</dbReference>
<evidence type="ECO:0000313" key="2">
    <source>
        <dbReference type="EMBL" id="TCT12373.1"/>
    </source>
</evidence>
<dbReference type="SUPFAM" id="SSF56281">
    <property type="entry name" value="Metallo-hydrolase/oxidoreductase"/>
    <property type="match status" value="1"/>
</dbReference>
<protein>
    <submittedName>
        <fullName evidence="2">Phosphoribosyl 1,2-cyclic phosphate phosphodiesterase</fullName>
    </submittedName>
</protein>
<feature type="domain" description="Metallo-beta-lactamase" evidence="1">
    <location>
        <begin position="51"/>
        <end position="234"/>
    </location>
</feature>
<dbReference type="OrthoDB" id="9781189at2"/>
<dbReference type="Proteomes" id="UP000295678">
    <property type="component" value="Unassembled WGS sequence"/>
</dbReference>
<dbReference type="RefSeq" id="WP_132805173.1">
    <property type="nucleotide sequence ID" value="NZ_SMAK01000002.1"/>
</dbReference>
<proteinExistence type="predicted"/>
<sequence>MTWRATILGCGSSAGVPRVAGGWGACDPAEPRNRRRRCSILVERTGRAGRTTVLVDTSPDLREQLLDAQVSWLDGVLMTHDHADHTHGIDDLRPIVIHNRKRIDVYMEAEAAERITRRFSYCFTAPDDSPYPPILTAREIVPGTPVVIGGEGGDIVADPFPVLHGPTVALGFRFGGLAYTPDISDIPDESLDRLTGLDVWIVDALRFAPHISHFSLNDALGWIDRLKPKRAILTNMHVDLDYATLKAQLPPGVEPAYDGLAIAFRG</sequence>
<dbReference type="InterPro" id="IPR001279">
    <property type="entry name" value="Metallo-B-lactamas"/>
</dbReference>
<dbReference type="InterPro" id="IPR036866">
    <property type="entry name" value="RibonucZ/Hydroxyglut_hydro"/>
</dbReference>
<name>A0A4V2UZS4_9HYPH</name>
<gene>
    <name evidence="2" type="ORF">EDC22_10256</name>
</gene>
<evidence type="ECO:0000259" key="1">
    <source>
        <dbReference type="Pfam" id="PF12706"/>
    </source>
</evidence>
<dbReference type="Pfam" id="PF12706">
    <property type="entry name" value="Lactamase_B_2"/>
    <property type="match status" value="1"/>
</dbReference>
<dbReference type="PANTHER" id="PTHR42663">
    <property type="entry name" value="HYDROLASE C777.06C-RELATED-RELATED"/>
    <property type="match status" value="1"/>
</dbReference>
<comment type="caution">
    <text evidence="2">The sequence shown here is derived from an EMBL/GenBank/DDBJ whole genome shotgun (WGS) entry which is preliminary data.</text>
</comment>
<reference evidence="2 3" key="1">
    <citation type="submission" date="2019-03" db="EMBL/GenBank/DDBJ databases">
        <title>Genomic Encyclopedia of Type Strains, Phase IV (KMG-IV): sequencing the most valuable type-strain genomes for metagenomic binning, comparative biology and taxonomic classification.</title>
        <authorList>
            <person name="Goeker M."/>
        </authorList>
    </citation>
    <scope>NUCLEOTIDE SEQUENCE [LARGE SCALE GENOMIC DNA]</scope>
    <source>
        <strain evidence="2 3">DSM 19345</strain>
    </source>
</reference>
<dbReference type="AlphaFoldDB" id="A0A4V2UZS4"/>
<keyword evidence="3" id="KW-1185">Reference proteome</keyword>
<dbReference type="Gene3D" id="3.60.15.10">
    <property type="entry name" value="Ribonuclease Z/Hydroxyacylglutathione hydrolase-like"/>
    <property type="match status" value="1"/>
</dbReference>
<organism evidence="2 3">
    <name type="scientific">Tepidamorphus gemmatus</name>
    <dbReference type="NCBI Taxonomy" id="747076"/>
    <lineage>
        <taxon>Bacteria</taxon>
        <taxon>Pseudomonadati</taxon>
        <taxon>Pseudomonadota</taxon>
        <taxon>Alphaproteobacteria</taxon>
        <taxon>Hyphomicrobiales</taxon>
        <taxon>Tepidamorphaceae</taxon>
        <taxon>Tepidamorphus</taxon>
    </lineage>
</organism>
<dbReference type="EMBL" id="SMAK01000002">
    <property type="protein sequence ID" value="TCT12373.1"/>
    <property type="molecule type" value="Genomic_DNA"/>
</dbReference>